<gene>
    <name evidence="5" type="ORF">CSC78_15960</name>
</gene>
<evidence type="ECO:0000256" key="1">
    <source>
        <dbReference type="ARBA" id="ARBA00012528"/>
    </source>
</evidence>
<sequence length="658" mass="73455">MFWVGGPAWCARSLRRTSSLSRKEKSMKGIRMDERNRWKTSLPSNQGRLVQRNGSRWRNAGRGLVLAALLAWGLPAAAAPEPTLEQLLVEAEAIRSGDPVAFRQLLREINGRATKADKGQKAQIEYLNAYALAFSGRFNDAIKAAQALLKPEYSPDIQIRAGALIVNNYAGTRQFVEGLRQLEETLTLLPQATDESLKIHVAVAAAVLYNQIGQYEHGVRFADQVLETSKVPRELCFAGFQKAEAQFFLGELSNDDQALKAVIDGCQANKEVVLANLARQVLAQKWASQGQRRKAISLLQAHLAEIEGTRYPRLVGETHALLAQYLLEEQDIRAAEDHANRATALSANIAFSSPLVSAYRTLYEIAERRSDKVQALVQYRKYAEADRAYLNEVNARELAYQIVRQETLQKTQQISALDQKNQVLQLQQKVDQQAAQNTRLIVILLILLIASIGYWAFKIKRVQLSLKKMAETDALTGICNRHHFTIRAERALAECARNGEQAALIMFDLDHFKNINDRFGHGTGDWALKEVAEASKGFCRRIDVLGRLGGEEFAILMYGCDLRAASRVAEDCRVRLAQIETRETGHVFAITGSFGVTSTQQSGYSLAKLLSQADKQLYRAKHAGRNRVCIYDAEQESARATSNVLEMPHRDRAEHLGA</sequence>
<dbReference type="PANTHER" id="PTHR45138">
    <property type="entry name" value="REGULATORY COMPONENTS OF SENSORY TRANSDUCTION SYSTEM"/>
    <property type="match status" value="1"/>
</dbReference>
<dbReference type="Gene3D" id="3.30.70.270">
    <property type="match status" value="1"/>
</dbReference>
<dbReference type="EC" id="2.7.7.65" evidence="1"/>
<keyword evidence="3" id="KW-0812">Transmembrane</keyword>
<reference evidence="5 6" key="1">
    <citation type="submission" date="2017-10" db="EMBL/GenBank/DDBJ databases">
        <title>Whole genome sequencing of members of genus Pseudoxanthomonas.</title>
        <authorList>
            <person name="Kumar S."/>
            <person name="Bansal K."/>
            <person name="Kaur A."/>
            <person name="Patil P."/>
            <person name="Sharma S."/>
            <person name="Patil P.B."/>
        </authorList>
    </citation>
    <scope>NUCLEOTIDE SEQUENCE [LARGE SCALE GENOMIC DNA]</scope>
    <source>
        <strain evidence="5 6">DSM 17109</strain>
    </source>
</reference>
<dbReference type="PROSITE" id="PS50887">
    <property type="entry name" value="GGDEF"/>
    <property type="match status" value="1"/>
</dbReference>
<comment type="catalytic activity">
    <reaction evidence="2">
        <text>2 GTP = 3',3'-c-di-GMP + 2 diphosphate</text>
        <dbReference type="Rhea" id="RHEA:24898"/>
        <dbReference type="ChEBI" id="CHEBI:33019"/>
        <dbReference type="ChEBI" id="CHEBI:37565"/>
        <dbReference type="ChEBI" id="CHEBI:58805"/>
        <dbReference type="EC" id="2.7.7.65"/>
    </reaction>
</comment>
<dbReference type="NCBIfam" id="TIGR00254">
    <property type="entry name" value="GGDEF"/>
    <property type="match status" value="1"/>
</dbReference>
<evidence type="ECO:0000313" key="6">
    <source>
        <dbReference type="Proteomes" id="UP000781710"/>
    </source>
</evidence>
<dbReference type="InterPro" id="IPR011990">
    <property type="entry name" value="TPR-like_helical_dom_sf"/>
</dbReference>
<dbReference type="SUPFAM" id="SSF55073">
    <property type="entry name" value="Nucleotide cyclase"/>
    <property type="match status" value="1"/>
</dbReference>
<dbReference type="InterPro" id="IPR043128">
    <property type="entry name" value="Rev_trsase/Diguanyl_cyclase"/>
</dbReference>
<evidence type="ECO:0000256" key="3">
    <source>
        <dbReference type="SAM" id="Phobius"/>
    </source>
</evidence>
<keyword evidence="3" id="KW-0472">Membrane</keyword>
<feature type="transmembrane region" description="Helical" evidence="3">
    <location>
        <begin position="440"/>
        <end position="457"/>
    </location>
</feature>
<dbReference type="Pfam" id="PF00990">
    <property type="entry name" value="GGDEF"/>
    <property type="match status" value="1"/>
</dbReference>
<evidence type="ECO:0000259" key="4">
    <source>
        <dbReference type="PROSITE" id="PS50887"/>
    </source>
</evidence>
<dbReference type="InterPro" id="IPR000160">
    <property type="entry name" value="GGDEF_dom"/>
</dbReference>
<protein>
    <recommendedName>
        <fullName evidence="1">diguanylate cyclase</fullName>
        <ecNumber evidence="1">2.7.7.65</ecNumber>
    </recommendedName>
</protein>
<dbReference type="PANTHER" id="PTHR45138:SF9">
    <property type="entry name" value="DIGUANYLATE CYCLASE DGCM-RELATED"/>
    <property type="match status" value="1"/>
</dbReference>
<dbReference type="CDD" id="cd01949">
    <property type="entry name" value="GGDEF"/>
    <property type="match status" value="1"/>
</dbReference>
<name>A0ABQ6ZDL8_9GAMM</name>
<dbReference type="Proteomes" id="UP000781710">
    <property type="component" value="Unassembled WGS sequence"/>
</dbReference>
<dbReference type="SUPFAM" id="SSF48452">
    <property type="entry name" value="TPR-like"/>
    <property type="match status" value="1"/>
</dbReference>
<dbReference type="SMART" id="SM00267">
    <property type="entry name" value="GGDEF"/>
    <property type="match status" value="1"/>
</dbReference>
<dbReference type="InterPro" id="IPR029787">
    <property type="entry name" value="Nucleotide_cyclase"/>
</dbReference>
<keyword evidence="6" id="KW-1185">Reference proteome</keyword>
<evidence type="ECO:0000313" key="5">
    <source>
        <dbReference type="EMBL" id="KAF1723404.1"/>
    </source>
</evidence>
<proteinExistence type="predicted"/>
<organism evidence="5 6">
    <name type="scientific">Pseudoxanthomonas japonensis</name>
    <dbReference type="NCBI Taxonomy" id="69284"/>
    <lineage>
        <taxon>Bacteria</taxon>
        <taxon>Pseudomonadati</taxon>
        <taxon>Pseudomonadota</taxon>
        <taxon>Gammaproteobacteria</taxon>
        <taxon>Lysobacterales</taxon>
        <taxon>Lysobacteraceae</taxon>
        <taxon>Pseudoxanthomonas</taxon>
    </lineage>
</organism>
<feature type="domain" description="GGDEF" evidence="4">
    <location>
        <begin position="500"/>
        <end position="633"/>
    </location>
</feature>
<keyword evidence="3" id="KW-1133">Transmembrane helix</keyword>
<accession>A0ABQ6ZDL8</accession>
<dbReference type="EMBL" id="PDWW01000028">
    <property type="protein sequence ID" value="KAF1723404.1"/>
    <property type="molecule type" value="Genomic_DNA"/>
</dbReference>
<dbReference type="InterPro" id="IPR050469">
    <property type="entry name" value="Diguanylate_Cyclase"/>
</dbReference>
<comment type="caution">
    <text evidence="5">The sequence shown here is derived from an EMBL/GenBank/DDBJ whole genome shotgun (WGS) entry which is preliminary data.</text>
</comment>
<evidence type="ECO:0000256" key="2">
    <source>
        <dbReference type="ARBA" id="ARBA00034247"/>
    </source>
</evidence>